<protein>
    <submittedName>
        <fullName evidence="1 3">Uncharacterized protein</fullName>
    </submittedName>
</protein>
<keyword evidence="2" id="KW-1185">Reference proteome</keyword>
<dbReference type="OrthoDB" id="3444765at2759"/>
<accession>A0A0R3PAI8</accession>
<evidence type="ECO:0000313" key="3">
    <source>
        <dbReference type="WBParaSite" id="ACOC_0000057301-mRNA-1"/>
    </source>
</evidence>
<reference evidence="1 2" key="2">
    <citation type="submission" date="2018-11" db="EMBL/GenBank/DDBJ databases">
        <authorList>
            <consortium name="Pathogen Informatics"/>
        </authorList>
    </citation>
    <scope>NUCLEOTIDE SEQUENCE [LARGE SCALE GENOMIC DNA]</scope>
    <source>
        <strain evidence="1 2">Costa Rica</strain>
    </source>
</reference>
<dbReference type="EMBL" id="UYYA01000060">
    <property type="protein sequence ID" value="VDM52159.1"/>
    <property type="molecule type" value="Genomic_DNA"/>
</dbReference>
<dbReference type="AlphaFoldDB" id="A0A0R3PAI8"/>
<name>A0A0R3PAI8_ANGCS</name>
<gene>
    <name evidence="1" type="ORF">ACOC_LOCUS574</name>
</gene>
<organism evidence="3">
    <name type="scientific">Angiostrongylus costaricensis</name>
    <name type="common">Nematode worm</name>
    <dbReference type="NCBI Taxonomy" id="334426"/>
    <lineage>
        <taxon>Eukaryota</taxon>
        <taxon>Metazoa</taxon>
        <taxon>Ecdysozoa</taxon>
        <taxon>Nematoda</taxon>
        <taxon>Chromadorea</taxon>
        <taxon>Rhabditida</taxon>
        <taxon>Rhabditina</taxon>
        <taxon>Rhabditomorpha</taxon>
        <taxon>Strongyloidea</taxon>
        <taxon>Metastrongylidae</taxon>
        <taxon>Angiostrongylus</taxon>
    </lineage>
</organism>
<proteinExistence type="predicted"/>
<evidence type="ECO:0000313" key="2">
    <source>
        <dbReference type="Proteomes" id="UP000267027"/>
    </source>
</evidence>
<sequence>MWRKTVHSQWLEPCKSRNKISVGEPADGSSLKPPQNKLIVMVM</sequence>
<dbReference type="WBParaSite" id="ACOC_0000057301-mRNA-1">
    <property type="protein sequence ID" value="ACOC_0000057301-mRNA-1"/>
    <property type="gene ID" value="ACOC_0000057301"/>
</dbReference>
<reference evidence="3" key="1">
    <citation type="submission" date="2017-02" db="UniProtKB">
        <authorList>
            <consortium name="WormBaseParasite"/>
        </authorList>
    </citation>
    <scope>IDENTIFICATION</scope>
</reference>
<dbReference type="Proteomes" id="UP000267027">
    <property type="component" value="Unassembled WGS sequence"/>
</dbReference>
<evidence type="ECO:0000313" key="1">
    <source>
        <dbReference type="EMBL" id="VDM52159.1"/>
    </source>
</evidence>